<dbReference type="PATRIC" id="fig|1461581.3.peg.1161"/>
<dbReference type="InterPro" id="IPR001623">
    <property type="entry name" value="DnaJ_domain"/>
</dbReference>
<dbReference type="InterPro" id="IPR007791">
    <property type="entry name" value="DjlA_N"/>
</dbReference>
<dbReference type="Gene3D" id="1.10.3680.10">
    <property type="entry name" value="TerB-like"/>
    <property type="match status" value="1"/>
</dbReference>
<sequence>MLWPLTVAGVLLGGAVAGVSGGILGGVLGHALDRHWGLRRWSQLPAQLARWLGLRPDFNQVLFLCLGRMAKAHGRVTPQHLQLARELMQQYRLEEPQRLAAMADFNRGKQPTTRIERQLQRLCRQQPGRGAELLDGCWRMALVHGQPSAVALRLLEGWADLAGLSKAEQQRLRQRHQRHQRGSAAPVATGGGLQRAAALLGVDLDAEPAQIKRSYRRLLSRHHPDKLMSAGASEAELAAAGEQVHRIQQAYEKIRRYRGFR</sequence>
<accession>A0A078MG63</accession>
<dbReference type="InterPro" id="IPR036869">
    <property type="entry name" value="J_dom_sf"/>
</dbReference>
<dbReference type="InterPro" id="IPR029024">
    <property type="entry name" value="TerB-like"/>
</dbReference>
<dbReference type="SUPFAM" id="SSF158682">
    <property type="entry name" value="TerB-like"/>
    <property type="match status" value="1"/>
</dbReference>
<dbReference type="AlphaFoldDB" id="A0A078MG63"/>
<dbReference type="RefSeq" id="WP_044498804.1">
    <property type="nucleotide sequence ID" value="NZ_LK391969.1"/>
</dbReference>
<proteinExistence type="predicted"/>
<dbReference type="Pfam" id="PF00226">
    <property type="entry name" value="DnaJ"/>
    <property type="match status" value="1"/>
</dbReference>
<evidence type="ECO:0000259" key="2">
    <source>
        <dbReference type="PROSITE" id="PS50076"/>
    </source>
</evidence>
<organism evidence="3">
    <name type="scientific">Pseudomonas saudimassiliensis</name>
    <dbReference type="NCBI Taxonomy" id="1461581"/>
    <lineage>
        <taxon>Bacteria</taxon>
        <taxon>Pseudomonadati</taxon>
        <taxon>Pseudomonadota</taxon>
        <taxon>Gammaproteobacteria</taxon>
        <taxon>Pseudomonadales</taxon>
        <taxon>Pseudomonadaceae</taxon>
        <taxon>Pseudomonas</taxon>
    </lineage>
</organism>
<keyword evidence="1" id="KW-0143">Chaperone</keyword>
<dbReference type="Pfam" id="PF05099">
    <property type="entry name" value="TerB"/>
    <property type="match status" value="1"/>
</dbReference>
<dbReference type="PRINTS" id="PR00625">
    <property type="entry name" value="JDOMAIN"/>
</dbReference>
<dbReference type="SUPFAM" id="SSF46565">
    <property type="entry name" value="Chaperone J-domain"/>
    <property type="match status" value="1"/>
</dbReference>
<dbReference type="Gene3D" id="1.10.287.110">
    <property type="entry name" value="DnaJ domain"/>
    <property type="match status" value="1"/>
</dbReference>
<evidence type="ECO:0000313" key="3">
    <source>
        <dbReference type="EMBL" id="CEA03636.1"/>
    </source>
</evidence>
<evidence type="ECO:0000256" key="1">
    <source>
        <dbReference type="ARBA" id="ARBA00023186"/>
    </source>
</evidence>
<name>A0A078MG63_9PSED</name>
<gene>
    <name evidence="3" type="ORF">BN1049_01185</name>
</gene>
<dbReference type="CDD" id="cd06257">
    <property type="entry name" value="DnaJ"/>
    <property type="match status" value="1"/>
</dbReference>
<protein>
    <submittedName>
        <fullName evidence="3">Heat shock protein DnaJ-like protein</fullName>
    </submittedName>
</protein>
<dbReference type="PROSITE" id="PS50076">
    <property type="entry name" value="DNAJ_2"/>
    <property type="match status" value="1"/>
</dbReference>
<keyword evidence="3" id="KW-0346">Stress response</keyword>
<dbReference type="EMBL" id="LM997413">
    <property type="protein sequence ID" value="CEA03636.1"/>
    <property type="molecule type" value="Genomic_DNA"/>
</dbReference>
<feature type="domain" description="J" evidence="2">
    <location>
        <begin position="195"/>
        <end position="261"/>
    </location>
</feature>
<dbReference type="EMBL" id="LK391969">
    <property type="protein sequence ID" value="CEF26258.1"/>
    <property type="molecule type" value="Genomic_DNA"/>
</dbReference>
<reference evidence="3" key="1">
    <citation type="submission" date="2014-07" db="EMBL/GenBank/DDBJ databases">
        <authorList>
            <person name="Urmite Genomes Urmite Genomes"/>
        </authorList>
    </citation>
    <scope>NUCLEOTIDE SEQUENCE</scope>
    <source>
        <strain evidence="3">12M76_air</strain>
    </source>
</reference>
<dbReference type="SMART" id="SM00271">
    <property type="entry name" value="DnaJ"/>
    <property type="match status" value="1"/>
</dbReference>